<name>A0A0A2MTN0_9FLAO</name>
<comment type="caution">
    <text evidence="1">The sequence shown here is derived from an EMBL/GenBank/DDBJ whole genome shotgun (WGS) entry which is preliminary data.</text>
</comment>
<organism evidence="1 2">
    <name type="scientific">Flavobacterium enshiense DK69</name>
    <dbReference type="NCBI Taxonomy" id="1107311"/>
    <lineage>
        <taxon>Bacteria</taxon>
        <taxon>Pseudomonadati</taxon>
        <taxon>Bacteroidota</taxon>
        <taxon>Flavobacteriia</taxon>
        <taxon>Flavobacteriales</taxon>
        <taxon>Flavobacteriaceae</taxon>
        <taxon>Flavobacterium</taxon>
    </lineage>
</organism>
<reference evidence="2" key="1">
    <citation type="submission" date="2013-09" db="EMBL/GenBank/DDBJ databases">
        <authorList>
            <person name="Zeng Z."/>
            <person name="Chen C."/>
        </authorList>
    </citation>
    <scope>NUCLEOTIDE SEQUENCE [LARGE SCALE GENOMIC DNA]</scope>
    <source>
        <strain evidence="2">DK69</strain>
    </source>
</reference>
<evidence type="ECO:0008006" key="3">
    <source>
        <dbReference type="Google" id="ProtNLM"/>
    </source>
</evidence>
<dbReference type="eggNOG" id="ENOG502Z8KF">
    <property type="taxonomic scope" value="Bacteria"/>
</dbReference>
<evidence type="ECO:0000313" key="1">
    <source>
        <dbReference type="EMBL" id="KGO95679.1"/>
    </source>
</evidence>
<dbReference type="OrthoDB" id="2590988at2"/>
<sequence>MRTIILHKTGDNSLEKRYFKNKTFSHVTGNQIKLLPFKTNPSGDSFGDDFKSFQGIVGELYRLLHSKGQVEFPNSDNSFKTEFKATILNNALSRVSTEKPEELKNLISTLFFNEDQGLIKFNSKTLLYMNFINNHNAIKELPKFIIDLFELEDYTENLNTEFETDENILHQLLLESLPELPENKTKTKVSGYYNVVPELKTTFQEDFSFLLNNPAFLLKYSEDFFKYYYFHYLNQFLLHLNDFGSGAGTVKAVYYTMDWETLSENRLSNHLTGWKQLNRVSEAAFAHVNAIELLNYITIDEKNIGDYHSIISICNDLASNELELLQEKLKELTAFYTDSITVFDTGKNWEDCERLLALDMVNKSFSNAIEKNIYSLWFKIKYQFENSSRSKPYSDYAKWYVQFGKTNYTKNRGRLGNTMVLSQELLLFLTRLCIGKEDKIRLKVLWDKFKERGIAFDETTKLEITKLFEKINLIEKKSDSGDAQYVKSTI</sequence>
<reference evidence="1 2" key="2">
    <citation type="journal article" date="2015" name="Stand. Genomic Sci.">
        <title>High quality draft genomic sequence of Flavobacterium enshiense DK69(T) and comparison among Flavobacterium genomes.</title>
        <authorList>
            <person name="Zeng Z."/>
            <person name="Chen C."/>
            <person name="Du H."/>
            <person name="Wang G."/>
            <person name="Li M."/>
        </authorList>
    </citation>
    <scope>NUCLEOTIDE SEQUENCE [LARGE SCALE GENOMIC DNA]</scope>
    <source>
        <strain evidence="1 2">DK69</strain>
    </source>
</reference>
<dbReference type="Proteomes" id="UP000030149">
    <property type="component" value="Unassembled WGS sequence"/>
</dbReference>
<dbReference type="PATRIC" id="fig|1107311.5.peg.668"/>
<keyword evidence="2" id="KW-1185">Reference proteome</keyword>
<dbReference type="EMBL" id="JRLZ01000009">
    <property type="protein sequence ID" value="KGO95679.1"/>
    <property type="molecule type" value="Genomic_DNA"/>
</dbReference>
<dbReference type="InterPro" id="IPR017645">
    <property type="entry name" value="Dnd_assoc_1"/>
</dbReference>
<gene>
    <name evidence="1" type="ORF">Q767_10705</name>
</gene>
<protein>
    <recommendedName>
        <fullName evidence="3">DNA phosphorothioation-dependent restriction protein DptG</fullName>
    </recommendedName>
</protein>
<dbReference type="STRING" id="1107311.Q767_10705"/>
<dbReference type="NCBIfam" id="TIGR03236">
    <property type="entry name" value="dnd_assoc_1"/>
    <property type="match status" value="1"/>
</dbReference>
<proteinExistence type="predicted"/>
<dbReference type="AlphaFoldDB" id="A0A0A2MTN0"/>
<accession>A0A0A2MTN0</accession>
<evidence type="ECO:0000313" key="2">
    <source>
        <dbReference type="Proteomes" id="UP000030149"/>
    </source>
</evidence>
<dbReference type="RefSeq" id="WP_035630572.1">
    <property type="nucleotide sequence ID" value="NZ_AVCS01000013.1"/>
</dbReference>